<dbReference type="RefSeq" id="XP_029655406.1">
    <property type="nucleotide sequence ID" value="XM_029799546.1"/>
</dbReference>
<evidence type="ECO:0000259" key="1">
    <source>
        <dbReference type="SMART" id="SM00102"/>
    </source>
</evidence>
<sequence>MVLSVSLSLPDDFETTFNDFKLKHKYDYIIIHLNEDKSSLVVADKCDTSSREKTQIFEEMSEKVLNLDKSCFILFDNPFAWIKFIKEQEDVKTKMLLASSFQSVRTRYNTGYFEAYGPSDMVYGTFINNRKS</sequence>
<dbReference type="SMART" id="SM00102">
    <property type="entry name" value="ADF"/>
    <property type="match status" value="1"/>
</dbReference>
<name>A0A6P7U3E1_9MOLL</name>
<dbReference type="Pfam" id="PF00241">
    <property type="entry name" value="Cofilin_ADF"/>
    <property type="match status" value="1"/>
</dbReference>
<reference evidence="3" key="1">
    <citation type="submission" date="2025-08" db="UniProtKB">
        <authorList>
            <consortium name="RefSeq"/>
        </authorList>
    </citation>
    <scope>IDENTIFICATION</scope>
</reference>
<dbReference type="InterPro" id="IPR002108">
    <property type="entry name" value="ADF-H"/>
</dbReference>
<evidence type="ECO:0000313" key="3">
    <source>
        <dbReference type="RefSeq" id="XP_029655406.1"/>
    </source>
</evidence>
<gene>
    <name evidence="3" type="primary">LOC115229134</name>
</gene>
<evidence type="ECO:0000313" key="2">
    <source>
        <dbReference type="Proteomes" id="UP000515154"/>
    </source>
</evidence>
<dbReference type="Proteomes" id="UP000515154">
    <property type="component" value="Unplaced"/>
</dbReference>
<feature type="domain" description="ADF-H" evidence="1">
    <location>
        <begin position="11"/>
        <end position="131"/>
    </location>
</feature>
<organism evidence="2 3">
    <name type="scientific">Octopus sinensis</name>
    <name type="common">East Asian common octopus</name>
    <dbReference type="NCBI Taxonomy" id="2607531"/>
    <lineage>
        <taxon>Eukaryota</taxon>
        <taxon>Metazoa</taxon>
        <taxon>Spiralia</taxon>
        <taxon>Lophotrochozoa</taxon>
        <taxon>Mollusca</taxon>
        <taxon>Cephalopoda</taxon>
        <taxon>Coleoidea</taxon>
        <taxon>Octopodiformes</taxon>
        <taxon>Octopoda</taxon>
        <taxon>Incirrata</taxon>
        <taxon>Octopodidae</taxon>
        <taxon>Octopus</taxon>
    </lineage>
</organism>
<dbReference type="GO" id="GO:0003779">
    <property type="term" value="F:actin binding"/>
    <property type="evidence" value="ECO:0007669"/>
    <property type="project" value="InterPro"/>
</dbReference>
<dbReference type="InterPro" id="IPR029006">
    <property type="entry name" value="ADF-H/Gelsolin-like_dom_sf"/>
</dbReference>
<keyword evidence="2" id="KW-1185">Reference proteome</keyword>
<dbReference type="AlphaFoldDB" id="A0A6P7U3E1"/>
<protein>
    <submittedName>
        <fullName evidence="3">Uncharacterized protein LOC115229134</fullName>
    </submittedName>
</protein>
<dbReference type="KEGG" id="osn:115229134"/>
<dbReference type="Gene3D" id="3.40.20.10">
    <property type="entry name" value="Severin"/>
    <property type="match status" value="1"/>
</dbReference>
<accession>A0A6P7U3E1</accession>
<proteinExistence type="predicted"/>
<dbReference type="SUPFAM" id="SSF55753">
    <property type="entry name" value="Actin depolymerizing proteins"/>
    <property type="match status" value="1"/>
</dbReference>